<dbReference type="STRING" id="655355.SAMN05216283_11542"/>
<sequence>MGFIKNFQRFKLLLQVLFWGSSLAFALASFYVASDYHFNLGTDILRALILNAGLALGVYINLLVLIPKLLRKKYYIFYAFWLLITMAVSSLLILSLFFVLQHFNRPHLFSTYFFTTGFYVGITSLAKFVHEWIEMQDIALRYHKVERQKLEAELNTLKAQINPHFLFNSLNNIYSLALSNSSKTPQMILKLSDLMRHVLYESRENYISLKKEISFIENFIELQRIRLPENTDLRFELHGDPGNQRIIPLIFEPFVDNAFKHGCKSINPDSFIHISINIDQEWLRFTCENSFEPTEPPTKDKAHGIGLENAKKRLAFLYKEEDYHLEIRSKEPIFSVALNLKLKTNQ</sequence>
<proteinExistence type="predicted"/>
<dbReference type="GO" id="GO:0016020">
    <property type="term" value="C:membrane"/>
    <property type="evidence" value="ECO:0007669"/>
    <property type="project" value="InterPro"/>
</dbReference>
<feature type="transmembrane region" description="Helical" evidence="1">
    <location>
        <begin position="109"/>
        <end position="129"/>
    </location>
</feature>
<evidence type="ECO:0000313" key="3">
    <source>
        <dbReference type="EMBL" id="SFF75927.1"/>
    </source>
</evidence>
<keyword evidence="1" id="KW-0812">Transmembrane</keyword>
<feature type="transmembrane region" description="Helical" evidence="1">
    <location>
        <begin position="12"/>
        <end position="32"/>
    </location>
</feature>
<dbReference type="Gene3D" id="3.30.565.10">
    <property type="entry name" value="Histidine kinase-like ATPase, C-terminal domain"/>
    <property type="match status" value="1"/>
</dbReference>
<dbReference type="SUPFAM" id="SSF55874">
    <property type="entry name" value="ATPase domain of HSP90 chaperone/DNA topoisomerase II/histidine kinase"/>
    <property type="match status" value="1"/>
</dbReference>
<dbReference type="InterPro" id="IPR036890">
    <property type="entry name" value="HATPase_C_sf"/>
</dbReference>
<dbReference type="EMBL" id="FONW01000015">
    <property type="protein sequence ID" value="SFF75927.1"/>
    <property type="molecule type" value="Genomic_DNA"/>
</dbReference>
<dbReference type="InterPro" id="IPR050640">
    <property type="entry name" value="Bact_2-comp_sensor_kinase"/>
</dbReference>
<evidence type="ECO:0000259" key="2">
    <source>
        <dbReference type="Pfam" id="PF06580"/>
    </source>
</evidence>
<gene>
    <name evidence="3" type="ORF">SAMN05216283_11542</name>
</gene>
<evidence type="ECO:0000256" key="1">
    <source>
        <dbReference type="SAM" id="Phobius"/>
    </source>
</evidence>
<feature type="transmembrane region" description="Helical" evidence="1">
    <location>
        <begin position="44"/>
        <end position="66"/>
    </location>
</feature>
<dbReference type="PANTHER" id="PTHR34220:SF7">
    <property type="entry name" value="SENSOR HISTIDINE KINASE YPDA"/>
    <property type="match status" value="1"/>
</dbReference>
<dbReference type="GO" id="GO:0000155">
    <property type="term" value="F:phosphorelay sensor kinase activity"/>
    <property type="evidence" value="ECO:0007669"/>
    <property type="project" value="InterPro"/>
</dbReference>
<dbReference type="PANTHER" id="PTHR34220">
    <property type="entry name" value="SENSOR HISTIDINE KINASE YPDA"/>
    <property type="match status" value="1"/>
</dbReference>
<keyword evidence="1" id="KW-1133">Transmembrane helix</keyword>
<feature type="transmembrane region" description="Helical" evidence="1">
    <location>
        <begin position="78"/>
        <end position="103"/>
    </location>
</feature>
<protein>
    <submittedName>
        <fullName evidence="3">GHKL domain-containing protein</fullName>
    </submittedName>
</protein>
<dbReference type="Proteomes" id="UP000198964">
    <property type="component" value="Unassembled WGS sequence"/>
</dbReference>
<name>A0A1I2LEM5_9BACT</name>
<accession>A0A1I2LEM5</accession>
<reference evidence="3 4" key="1">
    <citation type="submission" date="2016-10" db="EMBL/GenBank/DDBJ databases">
        <authorList>
            <person name="de Groot N.N."/>
        </authorList>
    </citation>
    <scope>NUCLEOTIDE SEQUENCE [LARGE SCALE GENOMIC DNA]</scope>
    <source>
        <strain evidence="3 4">CGMCC 1.9156</strain>
    </source>
</reference>
<keyword evidence="1" id="KW-0472">Membrane</keyword>
<dbReference type="AlphaFoldDB" id="A0A1I2LEM5"/>
<evidence type="ECO:0000313" key="4">
    <source>
        <dbReference type="Proteomes" id="UP000198964"/>
    </source>
</evidence>
<dbReference type="InterPro" id="IPR010559">
    <property type="entry name" value="Sig_transdc_His_kin_internal"/>
</dbReference>
<feature type="domain" description="Signal transduction histidine kinase internal region" evidence="2">
    <location>
        <begin position="152"/>
        <end position="229"/>
    </location>
</feature>
<keyword evidence="4" id="KW-1185">Reference proteome</keyword>
<dbReference type="Pfam" id="PF06580">
    <property type="entry name" value="His_kinase"/>
    <property type="match status" value="1"/>
</dbReference>
<dbReference type="RefSeq" id="WP_093921475.1">
    <property type="nucleotide sequence ID" value="NZ_FONW01000015.1"/>
</dbReference>
<organism evidence="3 4">
    <name type="scientific">Sunxiuqinia elliptica</name>
    <dbReference type="NCBI Taxonomy" id="655355"/>
    <lineage>
        <taxon>Bacteria</taxon>
        <taxon>Pseudomonadati</taxon>
        <taxon>Bacteroidota</taxon>
        <taxon>Bacteroidia</taxon>
        <taxon>Marinilabiliales</taxon>
        <taxon>Prolixibacteraceae</taxon>
        <taxon>Sunxiuqinia</taxon>
    </lineage>
</organism>